<feature type="active site" description="Proton acceptor" evidence="7 8">
    <location>
        <position position="197"/>
    </location>
</feature>
<dbReference type="EC" id="1.1.1.94" evidence="7"/>
<dbReference type="UniPathway" id="UPA00940"/>
<dbReference type="InterPro" id="IPR006168">
    <property type="entry name" value="G3P_DH_NAD-dep"/>
</dbReference>
<protein>
    <recommendedName>
        <fullName evidence="7">Glycerol-3-phosphate dehydrogenase [NAD(P)+]</fullName>
        <ecNumber evidence="7">1.1.1.94</ecNumber>
    </recommendedName>
    <alternativeName>
        <fullName evidence="7">NAD(P)(+)-dependent glycerol-3-phosphate dehydrogenase</fullName>
    </alternativeName>
    <alternativeName>
        <fullName evidence="7">NAD(P)H-dependent dihydroxyacetone-phosphate reductase</fullName>
    </alternativeName>
</protein>
<dbReference type="RefSeq" id="WP_184746708.1">
    <property type="nucleotide sequence ID" value="NZ_JACHGJ010000003.1"/>
</dbReference>
<comment type="similarity">
    <text evidence="1 7 11">Belongs to the NAD-dependent glycerol-3-phosphate dehydrogenase family.</text>
</comment>
<dbReference type="Gene3D" id="1.10.1040.10">
    <property type="entry name" value="N-(1-d-carboxylethyl)-l-norvaline Dehydrogenase, domain 2"/>
    <property type="match status" value="1"/>
</dbReference>
<evidence type="ECO:0000256" key="4">
    <source>
        <dbReference type="ARBA" id="ARBA00023098"/>
    </source>
</evidence>
<evidence type="ECO:0000256" key="5">
    <source>
        <dbReference type="ARBA" id="ARBA00023209"/>
    </source>
</evidence>
<dbReference type="Pfam" id="PF07479">
    <property type="entry name" value="NAD_Gly3P_dh_C"/>
    <property type="match status" value="1"/>
</dbReference>
<feature type="binding site" evidence="7">
    <location>
        <position position="268"/>
    </location>
    <ligand>
        <name>sn-glycerol 3-phosphate</name>
        <dbReference type="ChEBI" id="CHEBI:57597"/>
    </ligand>
</feature>
<feature type="binding site" evidence="7">
    <location>
        <position position="144"/>
    </location>
    <ligand>
        <name>sn-glycerol 3-phosphate</name>
        <dbReference type="ChEBI" id="CHEBI:57597"/>
    </ligand>
</feature>
<evidence type="ECO:0000256" key="2">
    <source>
        <dbReference type="ARBA" id="ARBA00022516"/>
    </source>
</evidence>
<keyword evidence="7" id="KW-0963">Cytoplasm</keyword>
<keyword evidence="7" id="KW-0521">NADP</keyword>
<keyword evidence="2 7" id="KW-0444">Lipid biosynthesis</keyword>
<comment type="caution">
    <text evidence="7">Lacks conserved residue(s) required for the propagation of feature annotation.</text>
</comment>
<evidence type="ECO:0000256" key="7">
    <source>
        <dbReference type="HAMAP-Rule" id="MF_00394"/>
    </source>
</evidence>
<comment type="caution">
    <text evidence="15">The sequence shown here is derived from an EMBL/GenBank/DDBJ whole genome shotgun (WGS) entry which is preliminary data.</text>
</comment>
<dbReference type="InterPro" id="IPR036291">
    <property type="entry name" value="NAD(P)-bd_dom_sf"/>
</dbReference>
<evidence type="ECO:0000256" key="12">
    <source>
        <dbReference type="RuleBase" id="RU000439"/>
    </source>
</evidence>
<evidence type="ECO:0000259" key="14">
    <source>
        <dbReference type="Pfam" id="PF07479"/>
    </source>
</evidence>
<feature type="binding site" evidence="7">
    <location>
        <position position="142"/>
    </location>
    <ligand>
        <name>sn-glycerol 3-phosphate</name>
        <dbReference type="ChEBI" id="CHEBI:57597"/>
    </ligand>
</feature>
<keyword evidence="4 7" id="KW-0443">Lipid metabolism</keyword>
<dbReference type="GO" id="GO:0005975">
    <property type="term" value="P:carbohydrate metabolic process"/>
    <property type="evidence" value="ECO:0007669"/>
    <property type="project" value="InterPro"/>
</dbReference>
<feature type="binding site" evidence="7">
    <location>
        <position position="146"/>
    </location>
    <ligand>
        <name>NADPH</name>
        <dbReference type="ChEBI" id="CHEBI:57783"/>
    </ligand>
</feature>
<feature type="binding site" evidence="9">
    <location>
        <begin position="267"/>
        <end position="268"/>
    </location>
    <ligand>
        <name>substrate</name>
    </ligand>
</feature>
<feature type="binding site" evidence="10">
    <location>
        <position position="267"/>
    </location>
    <ligand>
        <name>NAD(+)</name>
        <dbReference type="ChEBI" id="CHEBI:57540"/>
    </ligand>
</feature>
<feature type="domain" description="Glycerol-3-phosphate dehydrogenase NAD-dependent N-terminal" evidence="13">
    <location>
        <begin position="5"/>
        <end position="165"/>
    </location>
</feature>
<feature type="binding site" evidence="9">
    <location>
        <position position="109"/>
    </location>
    <ligand>
        <name>substrate</name>
    </ligand>
</feature>
<dbReference type="InterPro" id="IPR008927">
    <property type="entry name" value="6-PGluconate_DH-like_C_sf"/>
</dbReference>
<evidence type="ECO:0000256" key="3">
    <source>
        <dbReference type="ARBA" id="ARBA00023002"/>
    </source>
</evidence>
<evidence type="ECO:0000256" key="1">
    <source>
        <dbReference type="ARBA" id="ARBA00011009"/>
    </source>
</evidence>
<comment type="catalytic activity">
    <reaction evidence="7">
        <text>sn-glycerol 3-phosphate + NAD(+) = dihydroxyacetone phosphate + NADH + H(+)</text>
        <dbReference type="Rhea" id="RHEA:11092"/>
        <dbReference type="ChEBI" id="CHEBI:15378"/>
        <dbReference type="ChEBI" id="CHEBI:57540"/>
        <dbReference type="ChEBI" id="CHEBI:57597"/>
        <dbReference type="ChEBI" id="CHEBI:57642"/>
        <dbReference type="ChEBI" id="CHEBI:57945"/>
        <dbReference type="EC" id="1.1.1.94"/>
    </reaction>
</comment>
<dbReference type="InterPro" id="IPR006109">
    <property type="entry name" value="G3P_DH_NAD-dep_C"/>
</dbReference>
<reference evidence="15 16" key="1">
    <citation type="submission" date="2020-08" db="EMBL/GenBank/DDBJ databases">
        <title>Genomic Encyclopedia of Type Strains, Phase IV (KMG-IV): sequencing the most valuable type-strain genomes for metagenomic binning, comparative biology and taxonomic classification.</title>
        <authorList>
            <person name="Goeker M."/>
        </authorList>
    </citation>
    <scope>NUCLEOTIDE SEQUENCE [LARGE SCALE GENOMIC DNA]</scope>
    <source>
        <strain evidence="15 16">DSM 2461</strain>
    </source>
</reference>
<comment type="pathway">
    <text evidence="7">Membrane lipid metabolism; glycerophospholipid metabolism.</text>
</comment>
<dbReference type="NCBIfam" id="NF000942">
    <property type="entry name" value="PRK00094.1-4"/>
    <property type="match status" value="1"/>
</dbReference>
<keyword evidence="5 7" id="KW-0594">Phospholipid biosynthesis</keyword>
<dbReference type="SUPFAM" id="SSF51735">
    <property type="entry name" value="NAD(P)-binding Rossmann-fold domains"/>
    <property type="match status" value="1"/>
</dbReference>
<evidence type="ECO:0000259" key="13">
    <source>
        <dbReference type="Pfam" id="PF01210"/>
    </source>
</evidence>
<name>A0A841RCS6_9SPIO</name>
<feature type="binding site" evidence="7">
    <location>
        <position position="197"/>
    </location>
    <ligand>
        <name>sn-glycerol 3-phosphate</name>
        <dbReference type="ChEBI" id="CHEBI:57597"/>
    </ligand>
</feature>
<dbReference type="Pfam" id="PF01210">
    <property type="entry name" value="NAD_Gly3P_dh_N"/>
    <property type="match status" value="1"/>
</dbReference>
<dbReference type="PRINTS" id="PR00077">
    <property type="entry name" value="GPDHDRGNASE"/>
</dbReference>
<dbReference type="InterPro" id="IPR013328">
    <property type="entry name" value="6PGD_dom2"/>
</dbReference>
<dbReference type="EMBL" id="JACHGJ010000003">
    <property type="protein sequence ID" value="MBB6480458.1"/>
    <property type="molecule type" value="Genomic_DNA"/>
</dbReference>
<dbReference type="AlphaFoldDB" id="A0A841RCS6"/>
<feature type="binding site" evidence="7">
    <location>
        <position position="109"/>
    </location>
    <ligand>
        <name>NADPH</name>
        <dbReference type="ChEBI" id="CHEBI:57783"/>
    </ligand>
</feature>
<evidence type="ECO:0000256" key="10">
    <source>
        <dbReference type="PIRSR" id="PIRSR000114-3"/>
    </source>
</evidence>
<feature type="domain" description="Glycerol-3-phosphate dehydrogenase NAD-dependent C-terminal" evidence="14">
    <location>
        <begin position="186"/>
        <end position="341"/>
    </location>
</feature>
<keyword evidence="3 7" id="KW-0560">Oxidoreductase</keyword>
<feature type="binding site" evidence="10">
    <location>
        <position position="83"/>
    </location>
    <ligand>
        <name>NAD(+)</name>
        <dbReference type="ChEBI" id="CHEBI:57540"/>
    </ligand>
</feature>
<feature type="binding site" evidence="10">
    <location>
        <position position="146"/>
    </location>
    <ligand>
        <name>NAD(+)</name>
        <dbReference type="ChEBI" id="CHEBI:57540"/>
    </ligand>
</feature>
<proteinExistence type="inferred from homology"/>
<gene>
    <name evidence="7" type="primary">gpsA</name>
    <name evidence="15" type="ORF">HNR50_002121</name>
</gene>
<feature type="binding site" evidence="7">
    <location>
        <position position="256"/>
    </location>
    <ligand>
        <name>sn-glycerol 3-phosphate</name>
        <dbReference type="ChEBI" id="CHEBI:57597"/>
    </ligand>
</feature>
<feature type="binding site" evidence="10">
    <location>
        <position position="33"/>
    </location>
    <ligand>
        <name>NAD(+)</name>
        <dbReference type="ChEBI" id="CHEBI:57540"/>
    </ligand>
</feature>
<dbReference type="GO" id="GO:0006650">
    <property type="term" value="P:glycerophospholipid metabolic process"/>
    <property type="evidence" value="ECO:0007669"/>
    <property type="project" value="UniProtKB-UniRule"/>
</dbReference>
<feature type="binding site" evidence="7">
    <location>
        <position position="302"/>
    </location>
    <ligand>
        <name>NADPH</name>
        <dbReference type="ChEBI" id="CHEBI:57783"/>
    </ligand>
</feature>
<feature type="binding site" evidence="7">
    <location>
        <position position="267"/>
    </location>
    <ligand>
        <name>sn-glycerol 3-phosphate</name>
        <dbReference type="ChEBI" id="CHEBI:57597"/>
    </ligand>
</feature>
<feature type="binding site" evidence="7">
    <location>
        <position position="109"/>
    </location>
    <ligand>
        <name>sn-glycerol 3-phosphate</name>
        <dbReference type="ChEBI" id="CHEBI:57597"/>
    </ligand>
</feature>
<dbReference type="GO" id="GO:0005829">
    <property type="term" value="C:cytosol"/>
    <property type="evidence" value="ECO:0007669"/>
    <property type="project" value="TreeGrafter"/>
</dbReference>
<accession>A0A841RCS6</accession>
<dbReference type="NCBIfam" id="NF000940">
    <property type="entry name" value="PRK00094.1-2"/>
    <property type="match status" value="1"/>
</dbReference>
<feature type="binding site" evidence="7">
    <location>
        <position position="267"/>
    </location>
    <ligand>
        <name>NADPH</name>
        <dbReference type="ChEBI" id="CHEBI:57783"/>
    </ligand>
</feature>
<dbReference type="GO" id="GO:0051287">
    <property type="term" value="F:NAD binding"/>
    <property type="evidence" value="ECO:0007669"/>
    <property type="project" value="InterPro"/>
</dbReference>
<evidence type="ECO:0000313" key="16">
    <source>
        <dbReference type="Proteomes" id="UP000587760"/>
    </source>
</evidence>
<dbReference type="PANTHER" id="PTHR11728">
    <property type="entry name" value="GLYCEROL-3-PHOSPHATE DEHYDROGENASE"/>
    <property type="match status" value="1"/>
</dbReference>
<feature type="binding site" evidence="10">
    <location>
        <begin position="9"/>
        <end position="14"/>
    </location>
    <ligand>
        <name>NAD(+)</name>
        <dbReference type="ChEBI" id="CHEBI:57540"/>
    </ligand>
</feature>
<sequence>MNKGVGVLGAGAFGTAIAKIIAEKGIEVTLWSFEQDVADEINREHTNRYLPGVTLPETVRAVTDVKEAAEGREYIILSSPSLFILDTVKKITSVSNIMEGMSKIAVITKGFLDSDQGPQLLLDRIENYLPGFYKGNVVYISGPSHAEEVARGKITGLISACANPRMSILFRELLSGETVQVFSSLDVVGVQISAAVKNVVAIAFGLLDALKNISDRVGDNTESYLFAVGLNEIMKLGMAMGATHPETFTSLAAVGDLHVTCRSLYGRNRRFGAEIIDKKVLDQFKDIDDMIANIGKLGYLPEGIIAAKYAVRLAEKYGLKLPLIQSVYQMCNKDLNPLEVVKSLDPGFPADLQ</sequence>
<evidence type="ECO:0000313" key="15">
    <source>
        <dbReference type="EMBL" id="MBB6480458.1"/>
    </source>
</evidence>
<keyword evidence="16" id="KW-1185">Reference proteome</keyword>
<dbReference type="GO" id="GO:0008654">
    <property type="term" value="P:phospholipid biosynthetic process"/>
    <property type="evidence" value="ECO:0007669"/>
    <property type="project" value="UniProtKB-KW"/>
</dbReference>
<dbReference type="Proteomes" id="UP000587760">
    <property type="component" value="Unassembled WGS sequence"/>
</dbReference>
<feature type="binding site" evidence="7">
    <location>
        <position position="13"/>
    </location>
    <ligand>
        <name>NADPH</name>
        <dbReference type="ChEBI" id="CHEBI:57783"/>
    </ligand>
</feature>
<dbReference type="Gene3D" id="3.40.50.720">
    <property type="entry name" value="NAD(P)-binding Rossmann-like Domain"/>
    <property type="match status" value="1"/>
</dbReference>
<feature type="binding site" evidence="7">
    <location>
        <position position="49"/>
    </location>
    <ligand>
        <name>NADPH</name>
        <dbReference type="ChEBI" id="CHEBI:57783"/>
    </ligand>
</feature>
<evidence type="ECO:0000256" key="6">
    <source>
        <dbReference type="ARBA" id="ARBA00023264"/>
    </source>
</evidence>
<evidence type="ECO:0000256" key="11">
    <source>
        <dbReference type="RuleBase" id="RU000437"/>
    </source>
</evidence>
<comment type="function">
    <text evidence="7">Catalyzes the reduction of the glycolytic intermediate dihydroxyacetone phosphate (DHAP) to sn-glycerol 3-phosphate (G3P), the key precursor for phospholipid synthesis.</text>
</comment>
<evidence type="ECO:0000256" key="8">
    <source>
        <dbReference type="PIRSR" id="PIRSR000114-1"/>
    </source>
</evidence>
<dbReference type="PIRSF" id="PIRSF000114">
    <property type="entry name" value="Glycerol-3-P_dh"/>
    <property type="match status" value="1"/>
</dbReference>
<comment type="catalytic activity">
    <reaction evidence="7 12">
        <text>sn-glycerol 3-phosphate + NADP(+) = dihydroxyacetone phosphate + NADPH + H(+)</text>
        <dbReference type="Rhea" id="RHEA:11096"/>
        <dbReference type="ChEBI" id="CHEBI:15378"/>
        <dbReference type="ChEBI" id="CHEBI:57597"/>
        <dbReference type="ChEBI" id="CHEBI:57642"/>
        <dbReference type="ChEBI" id="CHEBI:57783"/>
        <dbReference type="ChEBI" id="CHEBI:58349"/>
        <dbReference type="EC" id="1.1.1.94"/>
    </reaction>
</comment>
<dbReference type="PANTHER" id="PTHR11728:SF1">
    <property type="entry name" value="GLYCEROL-3-PHOSPHATE DEHYDROGENASE [NAD(+)] 2, CHLOROPLASTIC"/>
    <property type="match status" value="1"/>
</dbReference>
<dbReference type="SUPFAM" id="SSF48179">
    <property type="entry name" value="6-phosphogluconate dehydrogenase C-terminal domain-like"/>
    <property type="match status" value="1"/>
</dbReference>
<dbReference type="GO" id="GO:0046167">
    <property type="term" value="P:glycerol-3-phosphate biosynthetic process"/>
    <property type="evidence" value="ECO:0007669"/>
    <property type="project" value="UniProtKB-UniRule"/>
</dbReference>
<dbReference type="InterPro" id="IPR011128">
    <property type="entry name" value="G3P_DH_NAD-dep_N"/>
</dbReference>
<dbReference type="GO" id="GO:0046168">
    <property type="term" value="P:glycerol-3-phosphate catabolic process"/>
    <property type="evidence" value="ECO:0007669"/>
    <property type="project" value="InterPro"/>
</dbReference>
<dbReference type="HAMAP" id="MF_00394">
    <property type="entry name" value="NAD_Glyc3P_dehydrog"/>
    <property type="match status" value="1"/>
</dbReference>
<evidence type="ECO:0000256" key="9">
    <source>
        <dbReference type="PIRSR" id="PIRSR000114-2"/>
    </source>
</evidence>
<feature type="binding site" evidence="7">
    <location>
        <position position="300"/>
    </location>
    <ligand>
        <name>NADPH</name>
        <dbReference type="ChEBI" id="CHEBI:57783"/>
    </ligand>
</feature>
<keyword evidence="7 10" id="KW-0520">NAD</keyword>
<keyword evidence="6 7" id="KW-1208">Phospholipid metabolism</keyword>
<keyword evidence="7" id="KW-0547">Nucleotide-binding</keyword>
<organism evidence="15 16">
    <name type="scientific">Spirochaeta isovalerica</name>
    <dbReference type="NCBI Taxonomy" id="150"/>
    <lineage>
        <taxon>Bacteria</taxon>
        <taxon>Pseudomonadati</taxon>
        <taxon>Spirochaetota</taxon>
        <taxon>Spirochaetia</taxon>
        <taxon>Spirochaetales</taxon>
        <taxon>Spirochaetaceae</taxon>
        <taxon>Spirochaeta</taxon>
    </lineage>
</organism>
<comment type="subcellular location">
    <subcellularLocation>
        <location evidence="7">Cytoplasm</location>
    </subcellularLocation>
</comment>
<dbReference type="GO" id="GO:0047952">
    <property type="term" value="F:glycerol-3-phosphate dehydrogenase [NAD(P)+] activity"/>
    <property type="evidence" value="ECO:0007669"/>
    <property type="project" value="UniProtKB-UniRule"/>
</dbReference>